<evidence type="ECO:0000313" key="1">
    <source>
        <dbReference type="EMBL" id="GAO49393.1"/>
    </source>
</evidence>
<proteinExistence type="predicted"/>
<reference evidence="1 2" key="2">
    <citation type="journal article" date="2014" name="J. Gen. Appl. Microbiol.">
        <title>The early diverging ascomycetous budding yeast Saitoella complicata has three histone deacetylases belonging to the Clr6, Hos2, and Rpd3 lineages.</title>
        <authorList>
            <person name="Nishida H."/>
            <person name="Matsumoto T."/>
            <person name="Kondo S."/>
            <person name="Hamamoto M."/>
            <person name="Yoshikawa H."/>
        </authorList>
    </citation>
    <scope>NUCLEOTIDE SEQUENCE [LARGE SCALE GENOMIC DNA]</scope>
    <source>
        <strain evidence="1 2">NRRL Y-17804</strain>
    </source>
</reference>
<dbReference type="OrthoDB" id="5593278at2759"/>
<dbReference type="EMBL" id="BACD03000022">
    <property type="protein sequence ID" value="GAO49393.1"/>
    <property type="molecule type" value="Genomic_DNA"/>
</dbReference>
<protein>
    <recommendedName>
        <fullName evidence="3">Proteasome assembly chaperone 3</fullName>
    </recommendedName>
</protein>
<comment type="caution">
    <text evidence="1">The sequence shown here is derived from an EMBL/GenBank/DDBJ whole genome shotgun (WGS) entry which is preliminary data.</text>
</comment>
<gene>
    <name evidence="1" type="ORF">G7K_3543-t1</name>
</gene>
<dbReference type="OMA" id="GVMDMVQ"/>
<dbReference type="Gene3D" id="3.30.230.90">
    <property type="match status" value="1"/>
</dbReference>
<evidence type="ECO:0008006" key="3">
    <source>
        <dbReference type="Google" id="ProtNLM"/>
    </source>
</evidence>
<name>A0A0E9NHW3_SAICN</name>
<evidence type="ECO:0000313" key="2">
    <source>
        <dbReference type="Proteomes" id="UP000033140"/>
    </source>
</evidence>
<dbReference type="AlphaFoldDB" id="A0A0E9NHW3"/>
<dbReference type="InterPro" id="IPR053720">
    <property type="entry name" value="Psm_Assembly_Chaperone"/>
</dbReference>
<sequence length="168" mass="18179">MSAFIDASLIDAAAPVRSPVQTRQAARFIDGKHTECLVYGFADRIMVLVTDSGKIGQMLSVSLETSSLVPPPPLGAEHLDLLPPSHITPKYMLGASNTPRGELGQLYAVHIASLVASQNPDEARTVIVGLALSTNVRGYDYEDTEIMGAKERSRFLDVLELVAKCKVW</sequence>
<dbReference type="GO" id="GO:0043248">
    <property type="term" value="P:proteasome assembly"/>
    <property type="evidence" value="ECO:0007669"/>
    <property type="project" value="InterPro"/>
</dbReference>
<dbReference type="PANTHER" id="PTHR31051:SF1">
    <property type="entry name" value="PROTEASOME ASSEMBLY CHAPERONE 3"/>
    <property type="match status" value="1"/>
</dbReference>
<dbReference type="InterPro" id="IPR018788">
    <property type="entry name" value="Proteasome_assmbl_chp_3"/>
</dbReference>
<reference evidence="1 2" key="1">
    <citation type="journal article" date="2011" name="J. Gen. Appl. Microbiol.">
        <title>Draft genome sequencing of the enigmatic yeast Saitoella complicata.</title>
        <authorList>
            <person name="Nishida H."/>
            <person name="Hamamoto M."/>
            <person name="Sugiyama J."/>
        </authorList>
    </citation>
    <scope>NUCLEOTIDE SEQUENCE [LARGE SCALE GENOMIC DNA]</scope>
    <source>
        <strain evidence="1 2">NRRL Y-17804</strain>
    </source>
</reference>
<dbReference type="Proteomes" id="UP000033140">
    <property type="component" value="Unassembled WGS sequence"/>
</dbReference>
<organism evidence="1 2">
    <name type="scientific">Saitoella complicata (strain BCRC 22490 / CBS 7301 / JCM 7358 / NBRC 10748 / NRRL Y-17804)</name>
    <dbReference type="NCBI Taxonomy" id="698492"/>
    <lineage>
        <taxon>Eukaryota</taxon>
        <taxon>Fungi</taxon>
        <taxon>Dikarya</taxon>
        <taxon>Ascomycota</taxon>
        <taxon>Taphrinomycotina</taxon>
        <taxon>Taphrinomycotina incertae sedis</taxon>
        <taxon>Saitoella</taxon>
    </lineage>
</organism>
<reference evidence="1 2" key="3">
    <citation type="journal article" date="2015" name="Genome Announc.">
        <title>Draft Genome Sequence of the Archiascomycetous Yeast Saitoella complicata.</title>
        <authorList>
            <person name="Yamauchi K."/>
            <person name="Kondo S."/>
            <person name="Hamamoto M."/>
            <person name="Takahashi Y."/>
            <person name="Ogura Y."/>
            <person name="Hayashi T."/>
            <person name="Nishida H."/>
        </authorList>
    </citation>
    <scope>NUCLEOTIDE SEQUENCE [LARGE SCALE GENOMIC DNA]</scope>
    <source>
        <strain evidence="1 2">NRRL Y-17804</strain>
    </source>
</reference>
<dbReference type="RefSeq" id="XP_019027160.1">
    <property type="nucleotide sequence ID" value="XM_019170383.1"/>
</dbReference>
<dbReference type="STRING" id="698492.A0A0E9NHW3"/>
<dbReference type="PANTHER" id="PTHR31051">
    <property type="entry name" value="PROTEASOME ASSEMBLY CHAPERONE 3"/>
    <property type="match status" value="1"/>
</dbReference>
<keyword evidence="2" id="KW-1185">Reference proteome</keyword>
<accession>A0A0E9NHW3</accession>